<dbReference type="Proteomes" id="UP000003688">
    <property type="component" value="Unassembled WGS sequence"/>
</dbReference>
<feature type="transmembrane region" description="Helical" evidence="1">
    <location>
        <begin position="359"/>
        <end position="380"/>
    </location>
</feature>
<dbReference type="SUPFAM" id="SSF82866">
    <property type="entry name" value="Multidrug efflux transporter AcrB transmembrane domain"/>
    <property type="match status" value="2"/>
</dbReference>
<dbReference type="AlphaFoldDB" id="B9XML6"/>
<dbReference type="InterPro" id="IPR027463">
    <property type="entry name" value="AcrB_DN_DC_subdom"/>
</dbReference>
<feature type="transmembrane region" description="Helical" evidence="1">
    <location>
        <begin position="546"/>
        <end position="566"/>
    </location>
</feature>
<keyword evidence="1" id="KW-0472">Membrane</keyword>
<dbReference type="PANTHER" id="PTHR32063:SF8">
    <property type="entry name" value="CATION EFFLUX PROTEIN"/>
    <property type="match status" value="1"/>
</dbReference>
<keyword evidence="1" id="KW-0812">Transmembrane</keyword>
<dbReference type="STRING" id="320771.Cflav_PD2917"/>
<dbReference type="Gene3D" id="3.30.2090.10">
    <property type="entry name" value="Multidrug efflux transporter AcrB TolC docking domain, DN and DC subdomains"/>
    <property type="match status" value="2"/>
</dbReference>
<dbReference type="OrthoDB" id="9757876at2"/>
<dbReference type="RefSeq" id="WP_007417055.1">
    <property type="nucleotide sequence ID" value="NZ_ABOX02000035.1"/>
</dbReference>
<feature type="transmembrane region" description="Helical" evidence="1">
    <location>
        <begin position="893"/>
        <end position="915"/>
    </location>
</feature>
<feature type="transmembrane region" description="Helical" evidence="1">
    <location>
        <begin position="431"/>
        <end position="452"/>
    </location>
</feature>
<dbReference type="Gene3D" id="3.30.70.1440">
    <property type="entry name" value="Multidrug efflux transporter AcrB pore domain"/>
    <property type="match status" value="1"/>
</dbReference>
<keyword evidence="1" id="KW-1133">Transmembrane helix</keyword>
<proteinExistence type="predicted"/>
<dbReference type="GO" id="GO:0042910">
    <property type="term" value="F:xenobiotic transmembrane transporter activity"/>
    <property type="evidence" value="ECO:0007669"/>
    <property type="project" value="TreeGrafter"/>
</dbReference>
<dbReference type="GO" id="GO:0005886">
    <property type="term" value="C:plasma membrane"/>
    <property type="evidence" value="ECO:0007669"/>
    <property type="project" value="TreeGrafter"/>
</dbReference>
<dbReference type="Gene3D" id="1.20.1640.10">
    <property type="entry name" value="Multidrug efflux transporter AcrB transmembrane domain"/>
    <property type="match status" value="2"/>
</dbReference>
<feature type="transmembrane region" description="Helical" evidence="1">
    <location>
        <begin position="36"/>
        <end position="54"/>
    </location>
</feature>
<sequence length="1058" mass="114681" precursor="true">MWIVRLALRRPYTFIVMALLLFLLSPFILLRTPTDIFPVINIPVISIIWQFTGLSADQIEGRMVYVHERALTTTVDGIEHIESTSYDGVGVIKVFFHQGASPAQAAAQVTAVSQTILKQLPPGTTPPLILQYSASTVPILQYAISSPTLSEQEIYDLALNQVRVGLINVPGVGIPLPFGGKVKVVSVDLDLKALQANNIAPSDVVTAIGQQNVVFPSGTAKIGATEYDVSLNTSPRLLNRLNDLPIKWVQGTVIYIRDVAQVRDGYLPQQNMVRLNGVPSALLSVFKSGGASTLEVASGVKAAMPRVQKTVTSALEVKQFADQSLFVSAAISGVVREMVIAAALTATMILLFIGAWRSTLIICISIPLAILASLTLLSVLGETINLMTLGGLALAVGILVDDATVEIENDHRHMAKGKPLQQAILDGAQEIALPAMVSTLCICIVFVPMFLLTGVARFLFVPLAEAVVFAMLASYLLSRTLIPTLVMYFYRHHPYHEHDPNVPRDTKTMAPWLRPFVAIQDRFERGFGRFRQGYGELLQTVLAHRMIFATLFLAFCLGSWLLVPLLGQDFFPTVDAGMFALHVRAPTGTRIESTAVLVDKVEAAIRREIPAKDFQGVLDNIGLPVSGINISYNASGMIGTEDADILVSLNPGHRPTAEYVRRLRLVLNREFPGNIFYFLPADIVTQTINFGLPAPFDIQIFGHDQTGNRQVAARLAEKISHIPGAVDLRVQQPDNEPYLEFAIDRTKAAELGLTESFVAGAVLLSLTGSSQVTPTYWLDPRTGIQYLVNVMAPQYRMDSLDALKSMPVNASQPGRGNVQLLANLAAYSRTNYPAIYSHYNIMPVIDVYGGVSGRDLGGVLHDIQPLIKQAEKELPAGSTIQVSGQVNTMRSSFTGLSIGLVAAVALIYLLLVVNFQSWLDPFIILTALTGALAGVIWGLHVTNTTLSVPAMMGAIMGLGVATANSVLVVTFARNNLQQGMDPLKAAWEAGFDRLRPVLMTAMAMIIGMIPMALGLGDGGEQNAPLGRSVIGGLVIATFTTLFFVPVVFSLLYRRTRQT</sequence>
<dbReference type="Gene3D" id="3.30.70.1430">
    <property type="entry name" value="Multidrug efflux transporter AcrB pore domain"/>
    <property type="match status" value="2"/>
</dbReference>
<feature type="transmembrane region" description="Helical" evidence="1">
    <location>
        <begin position="951"/>
        <end position="976"/>
    </location>
</feature>
<dbReference type="SUPFAM" id="SSF82693">
    <property type="entry name" value="Multidrug efflux transporter AcrB pore domain, PN1, PN2, PC1 and PC2 subdomains"/>
    <property type="match status" value="2"/>
</dbReference>
<organism evidence="2 3">
    <name type="scientific">Pedosphaera parvula (strain Ellin514)</name>
    <dbReference type="NCBI Taxonomy" id="320771"/>
    <lineage>
        <taxon>Bacteria</taxon>
        <taxon>Pseudomonadati</taxon>
        <taxon>Verrucomicrobiota</taxon>
        <taxon>Pedosphaerae</taxon>
        <taxon>Pedosphaerales</taxon>
        <taxon>Pedosphaeraceae</taxon>
        <taxon>Pedosphaera</taxon>
    </lineage>
</organism>
<dbReference type="Gene3D" id="3.30.70.1320">
    <property type="entry name" value="Multidrug efflux transporter AcrB pore domain like"/>
    <property type="match status" value="1"/>
</dbReference>
<feature type="transmembrane region" description="Helical" evidence="1">
    <location>
        <begin position="325"/>
        <end position="353"/>
    </location>
</feature>
<protein>
    <submittedName>
        <fullName evidence="2">Acriflavin resistance protein</fullName>
    </submittedName>
</protein>
<dbReference type="Pfam" id="PF00873">
    <property type="entry name" value="ACR_tran"/>
    <property type="match status" value="1"/>
</dbReference>
<feature type="transmembrane region" description="Helical" evidence="1">
    <location>
        <begin position="997"/>
        <end position="1016"/>
    </location>
</feature>
<evidence type="ECO:0000313" key="2">
    <source>
        <dbReference type="EMBL" id="EEF58915.1"/>
    </source>
</evidence>
<reference evidence="2 3" key="1">
    <citation type="journal article" date="2011" name="J. Bacteriol.">
        <title>Genome sequence of 'Pedosphaera parvula' Ellin514, an aerobic Verrucomicrobial isolate from pasture soil.</title>
        <authorList>
            <person name="Kant R."/>
            <person name="van Passel M.W."/>
            <person name="Sangwan P."/>
            <person name="Palva A."/>
            <person name="Lucas S."/>
            <person name="Copeland A."/>
            <person name="Lapidus A."/>
            <person name="Glavina Del Rio T."/>
            <person name="Dalin E."/>
            <person name="Tice H."/>
            <person name="Bruce D."/>
            <person name="Goodwin L."/>
            <person name="Pitluck S."/>
            <person name="Chertkov O."/>
            <person name="Larimer F.W."/>
            <person name="Land M.L."/>
            <person name="Hauser L."/>
            <person name="Brettin T.S."/>
            <person name="Detter J.C."/>
            <person name="Han S."/>
            <person name="de Vos W.M."/>
            <person name="Janssen P.H."/>
            <person name="Smidt H."/>
        </authorList>
    </citation>
    <scope>NUCLEOTIDE SEQUENCE [LARGE SCALE GENOMIC DNA]</scope>
    <source>
        <strain evidence="2 3">Ellin514</strain>
    </source>
</reference>
<name>B9XML6_PEDPL</name>
<evidence type="ECO:0000313" key="3">
    <source>
        <dbReference type="Proteomes" id="UP000003688"/>
    </source>
</evidence>
<gene>
    <name evidence="2" type="ORF">Cflav_PD2917</name>
</gene>
<comment type="caution">
    <text evidence="2">The sequence shown here is derived from an EMBL/GenBank/DDBJ whole genome shotgun (WGS) entry which is preliminary data.</text>
</comment>
<feature type="transmembrane region" description="Helical" evidence="1">
    <location>
        <begin position="1028"/>
        <end position="1052"/>
    </location>
</feature>
<dbReference type="EMBL" id="ABOX02000035">
    <property type="protein sequence ID" value="EEF58915.1"/>
    <property type="molecule type" value="Genomic_DNA"/>
</dbReference>
<feature type="transmembrane region" description="Helical" evidence="1">
    <location>
        <begin position="12"/>
        <end position="30"/>
    </location>
</feature>
<dbReference type="InterPro" id="IPR001036">
    <property type="entry name" value="Acrflvin-R"/>
</dbReference>
<dbReference type="PRINTS" id="PR00702">
    <property type="entry name" value="ACRIFLAVINRP"/>
</dbReference>
<keyword evidence="3" id="KW-1185">Reference proteome</keyword>
<dbReference type="PANTHER" id="PTHR32063">
    <property type="match status" value="1"/>
</dbReference>
<accession>B9XML6</accession>
<feature type="transmembrane region" description="Helical" evidence="1">
    <location>
        <begin position="922"/>
        <end position="939"/>
    </location>
</feature>
<dbReference type="SUPFAM" id="SSF82714">
    <property type="entry name" value="Multidrug efflux transporter AcrB TolC docking domain, DN and DC subdomains"/>
    <property type="match status" value="2"/>
</dbReference>
<evidence type="ECO:0000256" key="1">
    <source>
        <dbReference type="SAM" id="Phobius"/>
    </source>
</evidence>